<evidence type="ECO:0000256" key="1">
    <source>
        <dbReference type="ARBA" id="ARBA00004173"/>
    </source>
</evidence>
<reference evidence="8" key="1">
    <citation type="submission" date="2016-06" db="UniProtKB">
        <authorList>
            <consortium name="WormBaseParasite"/>
        </authorList>
    </citation>
    <scope>IDENTIFICATION</scope>
</reference>
<dbReference type="AlphaFoldDB" id="A0A183V7M2"/>
<protein>
    <submittedName>
        <fullName evidence="8">HAP1 N-terminal domain-containing protein</fullName>
    </submittedName>
</protein>
<evidence type="ECO:0000256" key="2">
    <source>
        <dbReference type="ARBA" id="ARBA00023054"/>
    </source>
</evidence>
<dbReference type="Pfam" id="PF04849">
    <property type="entry name" value="HAP1_N"/>
    <property type="match status" value="1"/>
</dbReference>
<reference evidence="6 7" key="2">
    <citation type="submission" date="2018-11" db="EMBL/GenBank/DDBJ databases">
        <authorList>
            <consortium name="Pathogen Informatics"/>
        </authorList>
    </citation>
    <scope>NUCLEOTIDE SEQUENCE [LARGE SCALE GENOMIC DNA]</scope>
</reference>
<dbReference type="GO" id="GO:0047496">
    <property type="term" value="P:vesicle transport along microtubule"/>
    <property type="evidence" value="ECO:0007669"/>
    <property type="project" value="TreeGrafter"/>
</dbReference>
<evidence type="ECO:0000259" key="5">
    <source>
        <dbReference type="Pfam" id="PF04849"/>
    </source>
</evidence>
<dbReference type="Proteomes" id="UP000050794">
    <property type="component" value="Unassembled WGS sequence"/>
</dbReference>
<evidence type="ECO:0000313" key="7">
    <source>
        <dbReference type="Proteomes" id="UP000050794"/>
    </source>
</evidence>
<keyword evidence="2 4" id="KW-0175">Coiled coil</keyword>
<dbReference type="GO" id="GO:0031410">
    <property type="term" value="C:cytoplasmic vesicle"/>
    <property type="evidence" value="ECO:0007669"/>
    <property type="project" value="TreeGrafter"/>
</dbReference>
<evidence type="ECO:0000313" key="8">
    <source>
        <dbReference type="WBParaSite" id="TCNE_0001674301-mRNA-1"/>
    </source>
</evidence>
<dbReference type="GO" id="GO:0006605">
    <property type="term" value="P:protein targeting"/>
    <property type="evidence" value="ECO:0007669"/>
    <property type="project" value="TreeGrafter"/>
</dbReference>
<evidence type="ECO:0000256" key="3">
    <source>
        <dbReference type="ARBA" id="ARBA00023128"/>
    </source>
</evidence>
<dbReference type="GO" id="GO:0005739">
    <property type="term" value="C:mitochondrion"/>
    <property type="evidence" value="ECO:0007669"/>
    <property type="project" value="UniProtKB-SubCell"/>
</dbReference>
<dbReference type="WBParaSite" id="TCNE_0001674301-mRNA-1">
    <property type="protein sequence ID" value="TCNE_0001674301-mRNA-1"/>
    <property type="gene ID" value="TCNE_0001674301"/>
</dbReference>
<dbReference type="GO" id="GO:0017022">
    <property type="term" value="F:myosin binding"/>
    <property type="evidence" value="ECO:0007669"/>
    <property type="project" value="TreeGrafter"/>
</dbReference>
<gene>
    <name evidence="6" type="ORF">TCNE_LOCUS16742</name>
</gene>
<evidence type="ECO:0000313" key="6">
    <source>
        <dbReference type="EMBL" id="VDM48063.1"/>
    </source>
</evidence>
<keyword evidence="3" id="KW-0496">Mitochondrion</keyword>
<evidence type="ECO:0000256" key="4">
    <source>
        <dbReference type="SAM" id="Coils"/>
    </source>
</evidence>
<dbReference type="PANTHER" id="PTHR15751">
    <property type="entry name" value="TRAFFICKING KINESIN-BINDING PROTEIN"/>
    <property type="match status" value="1"/>
</dbReference>
<accession>A0A183V7M2</accession>
<dbReference type="InterPro" id="IPR051946">
    <property type="entry name" value="Intracell_Traff-Reg"/>
</dbReference>
<dbReference type="EMBL" id="UYWY01023856">
    <property type="protein sequence ID" value="VDM48063.1"/>
    <property type="molecule type" value="Genomic_DNA"/>
</dbReference>
<dbReference type="GO" id="GO:0048311">
    <property type="term" value="P:mitochondrion distribution"/>
    <property type="evidence" value="ECO:0007669"/>
    <property type="project" value="TreeGrafter"/>
</dbReference>
<comment type="subcellular location">
    <subcellularLocation>
        <location evidence="1">Mitochondrion</location>
    </subcellularLocation>
</comment>
<name>A0A183V7M2_TOXCA</name>
<feature type="domain" description="HAP1 N-terminal" evidence="5">
    <location>
        <begin position="2"/>
        <end position="94"/>
    </location>
</feature>
<dbReference type="PANTHER" id="PTHR15751:SF12">
    <property type="entry name" value="TRAFFICKING KINESIN-BINDING PROTEIN MILT"/>
    <property type="match status" value="1"/>
</dbReference>
<feature type="coiled-coil region" evidence="4">
    <location>
        <begin position="5"/>
        <end position="95"/>
    </location>
</feature>
<organism evidence="7 8">
    <name type="scientific">Toxocara canis</name>
    <name type="common">Canine roundworm</name>
    <dbReference type="NCBI Taxonomy" id="6265"/>
    <lineage>
        <taxon>Eukaryota</taxon>
        <taxon>Metazoa</taxon>
        <taxon>Ecdysozoa</taxon>
        <taxon>Nematoda</taxon>
        <taxon>Chromadorea</taxon>
        <taxon>Rhabditida</taxon>
        <taxon>Spirurina</taxon>
        <taxon>Ascaridomorpha</taxon>
        <taxon>Ascaridoidea</taxon>
        <taxon>Toxocaridae</taxon>
        <taxon>Toxocara</taxon>
    </lineage>
</organism>
<proteinExistence type="predicted"/>
<dbReference type="InterPro" id="IPR006933">
    <property type="entry name" value="HAP1_N"/>
</dbReference>
<keyword evidence="7" id="KW-1185">Reference proteome</keyword>
<sequence>MSLQIARLQSLIAEKSEECAVQNAEVERLLREVTNRGTREKALAAENLDLHEQLNEALAMHEELSAEIVELQERYTEVMSMLHDAEEELRAFRQDQKSYR</sequence>